<name>G0UMX1_TRYCI</name>
<feature type="transmembrane region" description="Helical" evidence="6">
    <location>
        <begin position="1049"/>
        <end position="1073"/>
    </location>
</feature>
<feature type="compositionally biased region" description="Basic and acidic residues" evidence="5">
    <location>
        <begin position="770"/>
        <end position="783"/>
    </location>
</feature>
<feature type="compositionally biased region" description="Acidic residues" evidence="5">
    <location>
        <begin position="265"/>
        <end position="276"/>
    </location>
</feature>
<dbReference type="Gene3D" id="3.40.50.1000">
    <property type="entry name" value="HAD superfamily/HAD-like"/>
    <property type="match status" value="1"/>
</dbReference>
<evidence type="ECO:0000256" key="4">
    <source>
        <dbReference type="ARBA" id="ARBA00023136"/>
    </source>
</evidence>
<dbReference type="VEuPathDB" id="TriTrypDB:TcIL3000_5_2390"/>
<evidence type="ECO:0000256" key="3">
    <source>
        <dbReference type="ARBA" id="ARBA00022989"/>
    </source>
</evidence>
<evidence type="ECO:0000256" key="1">
    <source>
        <dbReference type="ARBA" id="ARBA00004370"/>
    </source>
</evidence>
<keyword evidence="4 6" id="KW-0472">Membrane</keyword>
<evidence type="ECO:0000256" key="5">
    <source>
        <dbReference type="SAM" id="MobiDB-lite"/>
    </source>
</evidence>
<feature type="transmembrane region" description="Helical" evidence="6">
    <location>
        <begin position="301"/>
        <end position="324"/>
    </location>
</feature>
<proteinExistence type="predicted"/>
<comment type="subcellular location">
    <subcellularLocation>
        <location evidence="1">Membrane</location>
    </subcellularLocation>
</comment>
<evidence type="ECO:0000313" key="7">
    <source>
        <dbReference type="EMBL" id="CCC90530.1"/>
    </source>
</evidence>
<dbReference type="SUPFAM" id="SSF81665">
    <property type="entry name" value="Calcium ATPase, transmembrane domain M"/>
    <property type="match status" value="1"/>
</dbReference>
<feature type="transmembrane region" description="Helical" evidence="6">
    <location>
        <begin position="99"/>
        <end position="119"/>
    </location>
</feature>
<dbReference type="GO" id="GO:0016020">
    <property type="term" value="C:membrane"/>
    <property type="evidence" value="ECO:0007669"/>
    <property type="project" value="UniProtKB-SubCell"/>
</dbReference>
<feature type="transmembrane region" description="Helical" evidence="6">
    <location>
        <begin position="1085"/>
        <end position="1105"/>
    </location>
</feature>
<feature type="transmembrane region" description="Helical" evidence="6">
    <location>
        <begin position="1176"/>
        <end position="1195"/>
    </location>
</feature>
<keyword evidence="3 6" id="KW-1133">Transmembrane helix</keyword>
<dbReference type="SUPFAM" id="SSF56784">
    <property type="entry name" value="HAD-like"/>
    <property type="match status" value="1"/>
</dbReference>
<feature type="transmembrane region" description="Helical" evidence="6">
    <location>
        <begin position="336"/>
        <end position="359"/>
    </location>
</feature>
<accession>G0UMX1</accession>
<feature type="transmembrane region" description="Helical" evidence="6">
    <location>
        <begin position="1260"/>
        <end position="1279"/>
    </location>
</feature>
<organism evidence="7">
    <name type="scientific">Trypanosoma congolense (strain IL3000)</name>
    <dbReference type="NCBI Taxonomy" id="1068625"/>
    <lineage>
        <taxon>Eukaryota</taxon>
        <taxon>Discoba</taxon>
        <taxon>Euglenozoa</taxon>
        <taxon>Kinetoplastea</taxon>
        <taxon>Metakinetoplastina</taxon>
        <taxon>Trypanosomatida</taxon>
        <taxon>Trypanosomatidae</taxon>
        <taxon>Trypanosoma</taxon>
        <taxon>Nannomonas</taxon>
    </lineage>
</organism>
<dbReference type="EMBL" id="HE575318">
    <property type="protein sequence ID" value="CCC90530.1"/>
    <property type="molecule type" value="Genomic_DNA"/>
</dbReference>
<dbReference type="InterPro" id="IPR039720">
    <property type="entry name" value="TMEM94"/>
</dbReference>
<feature type="region of interest" description="Disordered" evidence="5">
    <location>
        <begin position="740"/>
        <end position="785"/>
    </location>
</feature>
<feature type="transmembrane region" description="Helical" evidence="6">
    <location>
        <begin position="1126"/>
        <end position="1156"/>
    </location>
</feature>
<dbReference type="InterPro" id="IPR036412">
    <property type="entry name" value="HAD-like_sf"/>
</dbReference>
<dbReference type="InterPro" id="IPR023214">
    <property type="entry name" value="HAD_sf"/>
</dbReference>
<evidence type="ECO:0000256" key="2">
    <source>
        <dbReference type="ARBA" id="ARBA00022692"/>
    </source>
</evidence>
<feature type="region of interest" description="Disordered" evidence="5">
    <location>
        <begin position="241"/>
        <end position="283"/>
    </location>
</feature>
<evidence type="ECO:0000256" key="6">
    <source>
        <dbReference type="SAM" id="Phobius"/>
    </source>
</evidence>
<dbReference type="PANTHER" id="PTHR13219">
    <property type="entry name" value="TRANSMEMBRANE PROTEIN 94"/>
    <property type="match status" value="1"/>
</dbReference>
<dbReference type="InterPro" id="IPR023298">
    <property type="entry name" value="ATPase_P-typ_TM_dom_sf"/>
</dbReference>
<feature type="transmembrane region" description="Helical" evidence="6">
    <location>
        <begin position="60"/>
        <end position="93"/>
    </location>
</feature>
<feature type="transmembrane region" description="Helical" evidence="6">
    <location>
        <begin position="1227"/>
        <end position="1248"/>
    </location>
</feature>
<feature type="compositionally biased region" description="Low complexity" evidence="5">
    <location>
        <begin position="746"/>
        <end position="760"/>
    </location>
</feature>
<sequence length="1394" mass="154726">MGRSKYKVLENGPAEDYGTKHVTCTLGKDSPSKAYEEVIVQQLQRLLGANKEKLRKPLNFMCFAVIDVFLHQDAPVILTFVMLVISCVLHPTATTVTCTALFVALYALCTVMHMFLLWLSVTEKRHCVVAVMQTVIERWQRRLANESKNASNDRRTIFQFFSPSLPANAFRIVGIVDAVTGKVKHLLKCLVMKGAYRLHRATMKACRHMEPAGMFKLVDMMRIVLEGDAIILRPLQDMAPPPRHPNVHSTSNMNICGGDGKGAEEDQSTDESDDEYDPRTEGRNVHALSVPQQMAFLVYRILFLAWALGMIACVSTGCMVHFLAGTLVSDGVFLNPAVALLGLLPVNAKLLNSVLVLYANTNLNCLFRQLVAKSTHAVNDRIPLITFNTTVQALFRVLWRGSEPVHLCFSSSLVETLGTTTVVALLDTAGVVTDMVPIPARLLMLKRYEARESSSSSDNDDDEYDGGVKQEQCSEVDPLQHMAFRDREHFLALKRQVRQKRSQKRRFLELQMTTSPHEDLAVQFADSRELKTWETNVNSLSLCLLIHAMAPEPSVYETWQESFRFCDQGMRWARSVHWVSRASGLDDSLANAFRIVARIFRTNTEKWRGKCKECPEQACTLLAIGSGDIIHAFTLGTVSMVAHSCPFHFDGYDVEDLDEEVREEVVNVGTMVWEDGIGLETVAASHALIPEEFLSCVEKLPRVDGSFAEFFFHNGVQVTAENFSTVLNLHLGRREFGNGYGEMTDSGRSSSSLQGSAHSGKTCSRNSGNNRKDVSANLEERGSDGSGCNTYADGHVRTGEGVLSRTVSDCFAEELLKIVVGPSHTFLGLVGLQDSIRPNVQNAMAVLDEAGIRCMYFCSEGERRTKSLGNRLGLETDWNCCISLDEEAMDLDAHSIRAQLPVGIKSIRRHIVHVDPIPLQVNMFSHAHGASTRAMLSILQDNHEVVAAVGSTFNDSNVRSYIQADLSIGVLPQRRGDVAEKEEHYLEKHARVSHPSVISSGDSGTSDQFLCRDVVDLIGCACTLSDTRTSSMLPIVTTLIRQARQRLSGIGNCIAFTMHANFLVTFLNLASVIVGGPLLMDSATVVFELNVIVPILALSCTYTACADKDPMKSIQSRHNYFVRLKILRHGVVVWCLRYIPSLIALLALGITCGFQLCKKSSLHDLMLLSSDECMAMTRGYIGVTLNYWLMIHSWTHMSRHDPLTLALSFKPRYGGPYMYLFRSARWVVTNALTILLSVLFAGVGTLHGGDLGPVLYPSRAHFLISLFFPVLLLVLDVPIKTWRLRRATLMQKFRRLSFGTRLGMHSPRGDYEPEVTSFTEGVGNSGVAGSECGSEAATNAQQSNANEKLTLRRRIREILYRFTTIQGGKLELNCVCCDHVGGNYATYHVNSTDM</sequence>
<keyword evidence="2 6" id="KW-0812">Transmembrane</keyword>
<protein>
    <submittedName>
        <fullName evidence="7">Uncharacterized protein</fullName>
    </submittedName>
</protein>
<dbReference type="PANTHER" id="PTHR13219:SF6">
    <property type="entry name" value="TRANSMEMBRANE PROTEIN 94"/>
    <property type="match status" value="1"/>
</dbReference>
<gene>
    <name evidence="7" type="ORF">TCIL3000_5_2390</name>
</gene>
<reference evidence="7" key="1">
    <citation type="journal article" date="2012" name="Proc. Natl. Acad. Sci. U.S.A.">
        <title>Antigenic diversity is generated by distinct evolutionary mechanisms in African trypanosome species.</title>
        <authorList>
            <person name="Jackson A.P."/>
            <person name="Berry A."/>
            <person name="Aslett M."/>
            <person name="Allison H.C."/>
            <person name="Burton P."/>
            <person name="Vavrova-Anderson J."/>
            <person name="Brown R."/>
            <person name="Browne H."/>
            <person name="Corton N."/>
            <person name="Hauser H."/>
            <person name="Gamble J."/>
            <person name="Gilderthorp R."/>
            <person name="Marcello L."/>
            <person name="McQuillan J."/>
            <person name="Otto T.D."/>
            <person name="Quail M.A."/>
            <person name="Sanders M.J."/>
            <person name="van Tonder A."/>
            <person name="Ginger M.L."/>
            <person name="Field M.C."/>
            <person name="Barry J.D."/>
            <person name="Hertz-Fowler C."/>
            <person name="Berriman M."/>
        </authorList>
    </citation>
    <scope>NUCLEOTIDE SEQUENCE</scope>
    <source>
        <strain evidence="7">IL3000</strain>
    </source>
</reference>